<dbReference type="RefSeq" id="WP_218089942.1">
    <property type="nucleotide sequence ID" value="NZ_CAJVAS010000001.1"/>
</dbReference>
<evidence type="ECO:0000313" key="4">
    <source>
        <dbReference type="Proteomes" id="UP000693672"/>
    </source>
</evidence>
<dbReference type="Pfam" id="PF14398">
    <property type="entry name" value="ATPgrasp_YheCD"/>
    <property type="match status" value="1"/>
</dbReference>
<dbReference type="InterPro" id="IPR011761">
    <property type="entry name" value="ATP-grasp"/>
</dbReference>
<dbReference type="PROSITE" id="PS50975">
    <property type="entry name" value="ATP_GRASP"/>
    <property type="match status" value="1"/>
</dbReference>
<dbReference type="InterPro" id="IPR026838">
    <property type="entry name" value="YheC/D"/>
</dbReference>
<keyword evidence="1" id="KW-0067">ATP-binding</keyword>
<dbReference type="AlphaFoldDB" id="A0A916NEE8"/>
<gene>
    <name evidence="3" type="primary">yheD_1</name>
    <name evidence="3" type="ORF">PAESOLCIP111_00107</name>
</gene>
<name>A0A916NEE8_9BACL</name>
<keyword evidence="4" id="KW-1185">Reference proteome</keyword>
<dbReference type="GO" id="GO:0005524">
    <property type="term" value="F:ATP binding"/>
    <property type="evidence" value="ECO:0007669"/>
    <property type="project" value="UniProtKB-UniRule"/>
</dbReference>
<protein>
    <submittedName>
        <fullName evidence="3">Endospore coat-associated protein YheD</fullName>
    </submittedName>
</protein>
<organism evidence="3 4">
    <name type="scientific">Paenibacillus solanacearum</name>
    <dbReference type="NCBI Taxonomy" id="2048548"/>
    <lineage>
        <taxon>Bacteria</taxon>
        <taxon>Bacillati</taxon>
        <taxon>Bacillota</taxon>
        <taxon>Bacilli</taxon>
        <taxon>Bacillales</taxon>
        <taxon>Paenibacillaceae</taxon>
        <taxon>Paenibacillus</taxon>
    </lineage>
</organism>
<dbReference type="GO" id="GO:0046872">
    <property type="term" value="F:metal ion binding"/>
    <property type="evidence" value="ECO:0007669"/>
    <property type="project" value="InterPro"/>
</dbReference>
<keyword evidence="1" id="KW-0547">Nucleotide-binding</keyword>
<evidence type="ECO:0000259" key="2">
    <source>
        <dbReference type="PROSITE" id="PS50975"/>
    </source>
</evidence>
<dbReference type="Proteomes" id="UP000693672">
    <property type="component" value="Unassembled WGS sequence"/>
</dbReference>
<reference evidence="3" key="1">
    <citation type="submission" date="2021-06" db="EMBL/GenBank/DDBJ databases">
        <authorList>
            <person name="Criscuolo A."/>
        </authorList>
    </citation>
    <scope>NUCLEOTIDE SEQUENCE</scope>
    <source>
        <strain evidence="3">CIP111600</strain>
    </source>
</reference>
<sequence length="248" mass="28812">MSKLSWSKMTKYKLLKRNRKLVKYLPETRRMKKSGLMQMLGTYDNVIIKPSSSFGGKGVMRVTSERKGRYALHSGKKIKHFGSAKGLKAYLKRKRLHGYIVQRYVSLAKANGRPFDLRVMVQRRKKRDWTVTGKLAKIAGKGYIVTNIRRSHGNVVSVKTAISQSKIRSKYSKALMSKIDKVALRTAKHLHKYYKWIHTTGVDMGLDRKGNIWIIEANFDPATSLFLKLKDKSMYRKIISYNKKKRRR</sequence>
<evidence type="ECO:0000256" key="1">
    <source>
        <dbReference type="PROSITE-ProRule" id="PRU00409"/>
    </source>
</evidence>
<evidence type="ECO:0000313" key="3">
    <source>
        <dbReference type="EMBL" id="CAG7596948.1"/>
    </source>
</evidence>
<comment type="caution">
    <text evidence="3">The sequence shown here is derived from an EMBL/GenBank/DDBJ whole genome shotgun (WGS) entry which is preliminary data.</text>
</comment>
<accession>A0A916NEE8</accession>
<feature type="domain" description="ATP-grasp" evidence="2">
    <location>
        <begin position="11"/>
        <end position="243"/>
    </location>
</feature>
<proteinExistence type="predicted"/>
<dbReference type="EMBL" id="CAJVAS010000001">
    <property type="protein sequence ID" value="CAG7596948.1"/>
    <property type="molecule type" value="Genomic_DNA"/>
</dbReference>